<dbReference type="EMBL" id="JAGXEW010000011">
    <property type="protein sequence ID" value="KAK1166185.1"/>
    <property type="molecule type" value="Genomic_DNA"/>
</dbReference>
<dbReference type="PANTHER" id="PTHR12358:SF26">
    <property type="entry name" value="CERAMIDE KINASE-LIKE PROTEIN"/>
    <property type="match status" value="1"/>
</dbReference>
<evidence type="ECO:0000313" key="3">
    <source>
        <dbReference type="EMBL" id="KAK1166185.1"/>
    </source>
</evidence>
<dbReference type="Pfam" id="PF19280">
    <property type="entry name" value="CERK_C"/>
    <property type="match status" value="1"/>
</dbReference>
<accession>A0AAD8G2E9</accession>
<reference evidence="3" key="1">
    <citation type="submission" date="2022-02" db="EMBL/GenBank/DDBJ databases">
        <title>Atlantic sturgeon de novo genome assembly.</title>
        <authorList>
            <person name="Stock M."/>
            <person name="Klopp C."/>
            <person name="Guiguen Y."/>
            <person name="Cabau C."/>
            <person name="Parinello H."/>
            <person name="Santidrian Yebra-Pimentel E."/>
            <person name="Kuhl H."/>
            <person name="Dirks R.P."/>
            <person name="Guessner J."/>
            <person name="Wuertz S."/>
            <person name="Du K."/>
            <person name="Schartl M."/>
        </authorList>
    </citation>
    <scope>NUCLEOTIDE SEQUENCE</scope>
    <source>
        <strain evidence="3">STURGEONOMICS-FGT-2020</strain>
        <tissue evidence="3">Whole blood</tissue>
    </source>
</reference>
<dbReference type="Gene3D" id="3.40.50.10330">
    <property type="entry name" value="Probable inorganic polyphosphate/atp-NAD kinase, domain 1"/>
    <property type="match status" value="1"/>
</dbReference>
<dbReference type="SUPFAM" id="SSF111331">
    <property type="entry name" value="NAD kinase/diacylglycerol kinase-like"/>
    <property type="match status" value="1"/>
</dbReference>
<dbReference type="Proteomes" id="UP001230051">
    <property type="component" value="Unassembled WGS sequence"/>
</dbReference>
<name>A0AAD8G2E9_ACIOX</name>
<dbReference type="InterPro" id="IPR001206">
    <property type="entry name" value="Diacylglycerol_kinase_cat_dom"/>
</dbReference>
<dbReference type="GO" id="GO:0006665">
    <property type="term" value="P:sphingolipid metabolic process"/>
    <property type="evidence" value="ECO:0007669"/>
    <property type="project" value="TreeGrafter"/>
</dbReference>
<organism evidence="3 4">
    <name type="scientific">Acipenser oxyrinchus oxyrinchus</name>
    <dbReference type="NCBI Taxonomy" id="40147"/>
    <lineage>
        <taxon>Eukaryota</taxon>
        <taxon>Metazoa</taxon>
        <taxon>Chordata</taxon>
        <taxon>Craniata</taxon>
        <taxon>Vertebrata</taxon>
        <taxon>Euteleostomi</taxon>
        <taxon>Actinopterygii</taxon>
        <taxon>Chondrostei</taxon>
        <taxon>Acipenseriformes</taxon>
        <taxon>Acipenseridae</taxon>
        <taxon>Acipenser</taxon>
    </lineage>
</organism>
<dbReference type="InterPro" id="IPR016064">
    <property type="entry name" value="NAD/diacylglycerol_kinase_sf"/>
</dbReference>
<dbReference type="PROSITE" id="PS50146">
    <property type="entry name" value="DAGK"/>
    <property type="match status" value="1"/>
</dbReference>
<feature type="domain" description="DAGKc" evidence="2">
    <location>
        <begin position="202"/>
        <end position="351"/>
    </location>
</feature>
<protein>
    <submittedName>
        <fullName evidence="3">Ceramide kinase-like protein isoform X1</fullName>
    </submittedName>
</protein>
<keyword evidence="3" id="KW-0808">Transferase</keyword>
<dbReference type="Pfam" id="PF25382">
    <property type="entry name" value="PH_CERK"/>
    <property type="match status" value="1"/>
</dbReference>
<proteinExistence type="predicted"/>
<dbReference type="InterPro" id="IPR050187">
    <property type="entry name" value="Lipid_Phosphate_FormReg"/>
</dbReference>
<dbReference type="InterPro" id="IPR057465">
    <property type="entry name" value="CERK_PH"/>
</dbReference>
<dbReference type="GO" id="GO:0016020">
    <property type="term" value="C:membrane"/>
    <property type="evidence" value="ECO:0007669"/>
    <property type="project" value="GOC"/>
</dbReference>
<gene>
    <name evidence="3" type="primary">CERKL</name>
    <name evidence="3" type="ORF">AOXY_G12737</name>
</gene>
<dbReference type="GO" id="GO:0001727">
    <property type="term" value="F:lipid kinase activity"/>
    <property type="evidence" value="ECO:0007669"/>
    <property type="project" value="TreeGrafter"/>
</dbReference>
<sequence>MFETPRRSATVLNAWSGSLEDLQQQAQPVSPVSTDNTGKKKKKTKPPQRSVSVPQLFALEDAADSEAEERRTGEKCHTERDDEELILRGIFKIEKKSCDVELRASRLIWTPIQPETPTGASKAGMLLNEDYVELKEIFAVKLKRRRSVGQQKGGTLLGITLFQCVKKGKKLKDHAIHLSNMSEDHCEVWFRHFKDILNGFRNRPKSLKVFVNPNSHRKEANQIYSEQIAPLFKLADIKTATTITEYKGHALSALKECDLKEFDGVICVGGDGFANEVAYGLLLRAQMDAGRDTDSIFTPVRAPLPLGIIPAGSTDIVAYSVQGIRHPVTAAMHIIMGHNQSVDVCTFSTHSRLLRFGFSAMFGFGGRTLALAEKHRWMPSSQRREFAVIKTLANLKPEECELTFLPLKNPKQESQKTTRSKLKRDSSNHFDNEDQWQSIQGLFLNISIMAIPCLCSTAPRGLAPDTRLDNGSMSLIAVRNTSRADFIKHLKRYGSLKNQFSFPFVETYTVQEVKLKPRSTSGWADDSSEENVKFDSKHTPMISSEKNYPWNIDGDLMEASSEVNIRVHPRLITLFGVTTEEFDDSTVKCSCI</sequence>
<dbReference type="InterPro" id="IPR017438">
    <property type="entry name" value="ATP-NAD_kinase_N"/>
</dbReference>
<evidence type="ECO:0000313" key="4">
    <source>
        <dbReference type="Proteomes" id="UP001230051"/>
    </source>
</evidence>
<evidence type="ECO:0000256" key="1">
    <source>
        <dbReference type="SAM" id="MobiDB-lite"/>
    </source>
</evidence>
<feature type="region of interest" description="Disordered" evidence="1">
    <location>
        <begin position="60"/>
        <end position="79"/>
    </location>
</feature>
<keyword evidence="3" id="KW-0418">Kinase</keyword>
<feature type="compositionally biased region" description="Polar residues" evidence="1">
    <location>
        <begin position="19"/>
        <end position="36"/>
    </location>
</feature>
<dbReference type="PANTHER" id="PTHR12358">
    <property type="entry name" value="SPHINGOSINE KINASE"/>
    <property type="match status" value="1"/>
</dbReference>
<comment type="caution">
    <text evidence="3">The sequence shown here is derived from an EMBL/GenBank/DDBJ whole genome shotgun (WGS) entry which is preliminary data.</text>
</comment>
<keyword evidence="4" id="KW-1185">Reference proteome</keyword>
<feature type="region of interest" description="Disordered" evidence="1">
    <location>
        <begin position="19"/>
        <end position="54"/>
    </location>
</feature>
<dbReference type="Gene3D" id="2.60.200.40">
    <property type="match status" value="1"/>
</dbReference>
<evidence type="ECO:0000259" key="2">
    <source>
        <dbReference type="PROSITE" id="PS50146"/>
    </source>
</evidence>
<dbReference type="AlphaFoldDB" id="A0AAD8G2E9"/>
<feature type="compositionally biased region" description="Basic and acidic residues" evidence="1">
    <location>
        <begin position="68"/>
        <end position="79"/>
    </location>
</feature>
<dbReference type="InterPro" id="IPR045363">
    <property type="entry name" value="CERK_C"/>
</dbReference>
<feature type="region of interest" description="Disordered" evidence="1">
    <location>
        <begin position="411"/>
        <end position="430"/>
    </location>
</feature>
<dbReference type="Pfam" id="PF00781">
    <property type="entry name" value="DAGK_cat"/>
    <property type="match status" value="1"/>
</dbReference>